<protein>
    <submittedName>
        <fullName evidence="3">Uncharacterized protein</fullName>
    </submittedName>
</protein>
<accession>A0A8X6NXI5</accession>
<dbReference type="AlphaFoldDB" id="A0A8X6NXI5"/>
<keyword evidence="4" id="KW-1185">Reference proteome</keyword>
<keyword evidence="1" id="KW-0472">Membrane</keyword>
<name>A0A8X6NXI5_NEPPI</name>
<feature type="signal peptide" evidence="2">
    <location>
        <begin position="1"/>
        <end position="17"/>
    </location>
</feature>
<sequence>MTNFALVIAFHTVCVYTVPREQTQHQPTVLWYLVRCCLLYGVHPVPTRLQRRTAACSFGRADLFSGLLMPCRYCPYRGIPDHILLCRGTDVLAVRGSYWDDVRVCIYDALYGVLSPNCDSPKTTSIACLPYSRMDTYRVAVSTYVVPAAFILMLLFVTRLPFVTAYRR</sequence>
<reference evidence="3" key="1">
    <citation type="submission" date="2020-08" db="EMBL/GenBank/DDBJ databases">
        <title>Multicomponent nature underlies the extraordinary mechanical properties of spider dragline silk.</title>
        <authorList>
            <person name="Kono N."/>
            <person name="Nakamura H."/>
            <person name="Mori M."/>
            <person name="Yoshida Y."/>
            <person name="Ohtoshi R."/>
            <person name="Malay A.D."/>
            <person name="Moran D.A.P."/>
            <person name="Tomita M."/>
            <person name="Numata K."/>
            <person name="Arakawa K."/>
        </authorList>
    </citation>
    <scope>NUCLEOTIDE SEQUENCE</scope>
</reference>
<feature type="transmembrane region" description="Helical" evidence="1">
    <location>
        <begin position="139"/>
        <end position="162"/>
    </location>
</feature>
<keyword evidence="1" id="KW-0812">Transmembrane</keyword>
<proteinExistence type="predicted"/>
<evidence type="ECO:0000256" key="2">
    <source>
        <dbReference type="SAM" id="SignalP"/>
    </source>
</evidence>
<evidence type="ECO:0000256" key="1">
    <source>
        <dbReference type="SAM" id="Phobius"/>
    </source>
</evidence>
<organism evidence="3 4">
    <name type="scientific">Nephila pilipes</name>
    <name type="common">Giant wood spider</name>
    <name type="synonym">Nephila maculata</name>
    <dbReference type="NCBI Taxonomy" id="299642"/>
    <lineage>
        <taxon>Eukaryota</taxon>
        <taxon>Metazoa</taxon>
        <taxon>Ecdysozoa</taxon>
        <taxon>Arthropoda</taxon>
        <taxon>Chelicerata</taxon>
        <taxon>Arachnida</taxon>
        <taxon>Araneae</taxon>
        <taxon>Araneomorphae</taxon>
        <taxon>Entelegynae</taxon>
        <taxon>Araneoidea</taxon>
        <taxon>Nephilidae</taxon>
        <taxon>Nephila</taxon>
    </lineage>
</organism>
<dbReference type="Proteomes" id="UP000887013">
    <property type="component" value="Unassembled WGS sequence"/>
</dbReference>
<evidence type="ECO:0000313" key="3">
    <source>
        <dbReference type="EMBL" id="GFT40399.1"/>
    </source>
</evidence>
<dbReference type="EMBL" id="BMAW01014770">
    <property type="protein sequence ID" value="GFT40399.1"/>
    <property type="molecule type" value="Genomic_DNA"/>
</dbReference>
<keyword evidence="2" id="KW-0732">Signal</keyword>
<keyword evidence="1" id="KW-1133">Transmembrane helix</keyword>
<gene>
    <name evidence="3" type="ORF">NPIL_342911</name>
</gene>
<evidence type="ECO:0000313" key="4">
    <source>
        <dbReference type="Proteomes" id="UP000887013"/>
    </source>
</evidence>
<comment type="caution">
    <text evidence="3">The sequence shown here is derived from an EMBL/GenBank/DDBJ whole genome shotgun (WGS) entry which is preliminary data.</text>
</comment>
<feature type="chain" id="PRO_5036465481" evidence="2">
    <location>
        <begin position="18"/>
        <end position="168"/>
    </location>
</feature>